<protein>
    <submittedName>
        <fullName evidence="1">Uncharacterized protein</fullName>
    </submittedName>
</protein>
<proteinExistence type="predicted"/>
<gene>
    <name evidence="1" type="ORF">Rhow_001819</name>
</gene>
<dbReference type="RefSeq" id="WP_225857873.1">
    <property type="nucleotide sequence ID" value="NZ_BHYM01000002.1"/>
</dbReference>
<reference evidence="1 2" key="1">
    <citation type="submission" date="2018-11" db="EMBL/GenBank/DDBJ databases">
        <title>Microbial catabolism of amino acid.</title>
        <authorList>
            <person name="Hibi M."/>
            <person name="Ogawa J."/>
        </authorList>
    </citation>
    <scope>NUCLEOTIDE SEQUENCE [LARGE SCALE GENOMIC DNA]</scope>
    <source>
        <strain evidence="1 2">C31-06</strain>
    </source>
</reference>
<sequence length="157" mass="17229">MSIRHPVIEGDGEVLGRKNYTQDEIDHAEASVAEQLAAYTSLTGAIAGEVTGKKVFAALEDFEPLFFGNMILALDRYFVHRVRAVTGKDANPLNEVEIIADSLMNNGGVLRGINVLAYVPAKSVLKLEIGDRIRVSADDFTRLSAAFFAELRSRFLE</sequence>
<organism evidence="1 2">
    <name type="scientific">Rhodococcus wratislaviensis</name>
    <name type="common">Tsukamurella wratislaviensis</name>
    <dbReference type="NCBI Taxonomy" id="44752"/>
    <lineage>
        <taxon>Bacteria</taxon>
        <taxon>Bacillati</taxon>
        <taxon>Actinomycetota</taxon>
        <taxon>Actinomycetes</taxon>
        <taxon>Mycobacteriales</taxon>
        <taxon>Nocardiaceae</taxon>
        <taxon>Rhodococcus</taxon>
    </lineage>
</organism>
<dbReference type="Proteomes" id="UP000287519">
    <property type="component" value="Unassembled WGS sequence"/>
</dbReference>
<evidence type="ECO:0000313" key="1">
    <source>
        <dbReference type="EMBL" id="GCE36453.1"/>
    </source>
</evidence>
<comment type="caution">
    <text evidence="1">The sequence shown here is derived from an EMBL/GenBank/DDBJ whole genome shotgun (WGS) entry which is preliminary data.</text>
</comment>
<keyword evidence="2" id="KW-1185">Reference proteome</keyword>
<name>A0A402BYN6_RHOWR</name>
<dbReference type="EMBL" id="BHYM01000002">
    <property type="protein sequence ID" value="GCE36453.1"/>
    <property type="molecule type" value="Genomic_DNA"/>
</dbReference>
<evidence type="ECO:0000313" key="2">
    <source>
        <dbReference type="Proteomes" id="UP000287519"/>
    </source>
</evidence>
<accession>A0A402BYN6</accession>
<dbReference type="AlphaFoldDB" id="A0A402BYN6"/>